<feature type="chain" id="PRO_5009708267" evidence="1">
    <location>
        <begin position="17"/>
        <end position="145"/>
    </location>
</feature>
<evidence type="ECO:0000313" key="4">
    <source>
        <dbReference type="Proteomes" id="UP000030742"/>
    </source>
</evidence>
<evidence type="ECO:0000313" key="2">
    <source>
        <dbReference type="EMBL" id="ENN81062.1"/>
    </source>
</evidence>
<dbReference type="AlphaFoldDB" id="N6UQQ5"/>
<accession>N6UQQ5</accession>
<reference evidence="2 4" key="1">
    <citation type="journal article" date="2013" name="Genome Biol.">
        <title>Draft genome of the mountain pine beetle, Dendroctonus ponderosae Hopkins, a major forest pest.</title>
        <authorList>
            <person name="Keeling C.I."/>
            <person name="Yuen M.M."/>
            <person name="Liao N.Y."/>
            <person name="Docking T.R."/>
            <person name="Chan S.K."/>
            <person name="Taylor G.A."/>
            <person name="Palmquist D.L."/>
            <person name="Jackman S.D."/>
            <person name="Nguyen A."/>
            <person name="Li M."/>
            <person name="Henderson H."/>
            <person name="Janes J.K."/>
            <person name="Zhao Y."/>
            <person name="Pandoh P."/>
            <person name="Moore R."/>
            <person name="Sperling F.A."/>
            <person name="Huber D.P."/>
            <person name="Birol I."/>
            <person name="Jones S.J."/>
            <person name="Bohlmann J."/>
        </authorList>
    </citation>
    <scope>NUCLEOTIDE SEQUENCE</scope>
</reference>
<gene>
    <name evidence="3" type="ORF">D910_02597</name>
    <name evidence="2" type="ORF">YQE_02431</name>
</gene>
<protein>
    <submittedName>
        <fullName evidence="2">Uncharacterized protein</fullName>
    </submittedName>
</protein>
<proteinExistence type="predicted"/>
<keyword evidence="1" id="KW-0732">Signal</keyword>
<feature type="non-terminal residue" evidence="2">
    <location>
        <position position="1"/>
    </location>
</feature>
<dbReference type="EMBL" id="KB740193">
    <property type="protein sequence ID" value="ENN81062.1"/>
    <property type="molecule type" value="Genomic_DNA"/>
</dbReference>
<name>N6UQQ5_DENPD</name>
<evidence type="ECO:0000256" key="1">
    <source>
        <dbReference type="SAM" id="SignalP"/>
    </source>
</evidence>
<dbReference type="Proteomes" id="UP000030742">
    <property type="component" value="Unassembled WGS sequence"/>
</dbReference>
<dbReference type="OMA" id="INWQQIQ"/>
<organism evidence="2">
    <name type="scientific">Dendroctonus ponderosae</name>
    <name type="common">Mountain pine beetle</name>
    <dbReference type="NCBI Taxonomy" id="77166"/>
    <lineage>
        <taxon>Eukaryota</taxon>
        <taxon>Metazoa</taxon>
        <taxon>Ecdysozoa</taxon>
        <taxon>Arthropoda</taxon>
        <taxon>Hexapoda</taxon>
        <taxon>Insecta</taxon>
        <taxon>Pterygota</taxon>
        <taxon>Neoptera</taxon>
        <taxon>Endopterygota</taxon>
        <taxon>Coleoptera</taxon>
        <taxon>Polyphaga</taxon>
        <taxon>Cucujiformia</taxon>
        <taxon>Curculionidae</taxon>
        <taxon>Scolytinae</taxon>
        <taxon>Dendroctonus</taxon>
    </lineage>
</organism>
<feature type="signal peptide" evidence="1">
    <location>
        <begin position="1"/>
        <end position="16"/>
    </location>
</feature>
<evidence type="ECO:0000313" key="3">
    <source>
        <dbReference type="EMBL" id="ERL85175.1"/>
    </source>
</evidence>
<sequence>MKYFLFLLSFVALSMAQRPTYAGTSAKGYPELASRFAAQDAPDMSNQATVVNRLGDPDSSDQKIPVDARGDAVLVSRLNQWPRENRPFWLINSDHIENHRRTGVAGQTQSSDQTNDRQIQTRFGGLEANTIKPASSRGFFAGTSA</sequence>
<dbReference type="EMBL" id="KB631669">
    <property type="protein sequence ID" value="ERL85175.1"/>
    <property type="molecule type" value="Genomic_DNA"/>
</dbReference>
<dbReference type="HOGENOM" id="CLU_1788826_0_0_1"/>